<dbReference type="CDD" id="cd04301">
    <property type="entry name" value="NAT_SF"/>
    <property type="match status" value="1"/>
</dbReference>
<accession>A0ABX0HHV5</accession>
<reference evidence="2 3" key="1">
    <citation type="submission" date="2020-03" db="EMBL/GenBank/DDBJ databases">
        <title>Cyclobacterium plantarum sp. nov., a marine bacterium isolated from a coastal-marine wetland.</title>
        <authorList>
            <person name="Sanchez-Porro C."/>
            <person name="Ventosa A."/>
            <person name="Amoozegar M."/>
        </authorList>
    </citation>
    <scope>NUCLEOTIDE SEQUENCE [LARGE SCALE GENOMIC DNA]</scope>
    <source>
        <strain evidence="2 3">GBPx2</strain>
    </source>
</reference>
<dbReference type="PROSITE" id="PS51186">
    <property type="entry name" value="GNAT"/>
    <property type="match status" value="1"/>
</dbReference>
<dbReference type="EMBL" id="JAANYN010000019">
    <property type="protein sequence ID" value="NHE59898.1"/>
    <property type="molecule type" value="Genomic_DNA"/>
</dbReference>
<protein>
    <submittedName>
        <fullName evidence="2">GNAT family N-acetyltransferase</fullName>
    </submittedName>
</protein>
<dbReference type="Gene3D" id="3.40.630.30">
    <property type="match status" value="1"/>
</dbReference>
<dbReference type="InterPro" id="IPR000182">
    <property type="entry name" value="GNAT_dom"/>
</dbReference>
<evidence type="ECO:0000259" key="1">
    <source>
        <dbReference type="PROSITE" id="PS51186"/>
    </source>
</evidence>
<feature type="domain" description="N-acetyltransferase" evidence="1">
    <location>
        <begin position="2"/>
        <end position="147"/>
    </location>
</feature>
<proteinExistence type="predicted"/>
<comment type="caution">
    <text evidence="2">The sequence shown here is derived from an EMBL/GenBank/DDBJ whole genome shotgun (WGS) entry which is preliminary data.</text>
</comment>
<organism evidence="2 3">
    <name type="scientific">Cyclobacterium plantarum</name>
    <dbReference type="NCBI Taxonomy" id="2716263"/>
    <lineage>
        <taxon>Bacteria</taxon>
        <taxon>Pseudomonadati</taxon>
        <taxon>Bacteroidota</taxon>
        <taxon>Cytophagia</taxon>
        <taxon>Cytophagales</taxon>
        <taxon>Cyclobacteriaceae</taxon>
        <taxon>Cyclobacterium</taxon>
    </lineage>
</organism>
<dbReference type="SUPFAM" id="SSF55729">
    <property type="entry name" value="Acyl-CoA N-acyltransferases (Nat)"/>
    <property type="match status" value="1"/>
</dbReference>
<dbReference type="RefSeq" id="WP_166151732.1">
    <property type="nucleotide sequence ID" value="NZ_JAANYN010000019.1"/>
</dbReference>
<keyword evidence="3" id="KW-1185">Reference proteome</keyword>
<dbReference type="InterPro" id="IPR016181">
    <property type="entry name" value="Acyl_CoA_acyltransferase"/>
</dbReference>
<evidence type="ECO:0000313" key="3">
    <source>
        <dbReference type="Proteomes" id="UP000649799"/>
    </source>
</evidence>
<dbReference type="PANTHER" id="PTHR43072">
    <property type="entry name" value="N-ACETYLTRANSFERASE"/>
    <property type="match status" value="1"/>
</dbReference>
<dbReference type="Proteomes" id="UP000649799">
    <property type="component" value="Unassembled WGS sequence"/>
</dbReference>
<sequence length="147" mass="16992">MVTIKKLSHSEVHQFQALIQVFEKVFEMENFSMPAREYLEKVIQNPGFMVFVAEWEGKIIGGLTGHTLDKYYSEKQQGYVYDLAVSVAHQRKGVGRKLMNAVLDYCKAAGYDEVFVQAETIDKYALDFYRSTPVTSEEDVRHFTYDL</sequence>
<name>A0ABX0HHV5_9BACT</name>
<gene>
    <name evidence="2" type="ORF">G9Q97_24100</name>
</gene>
<evidence type="ECO:0000313" key="2">
    <source>
        <dbReference type="EMBL" id="NHE59898.1"/>
    </source>
</evidence>
<dbReference type="PANTHER" id="PTHR43072:SF60">
    <property type="entry name" value="L-2,4-DIAMINOBUTYRIC ACID ACETYLTRANSFERASE"/>
    <property type="match status" value="1"/>
</dbReference>
<dbReference type="Pfam" id="PF00583">
    <property type="entry name" value="Acetyltransf_1"/>
    <property type="match status" value="1"/>
</dbReference>